<dbReference type="RefSeq" id="XP_020117116.1">
    <property type="nucleotide sequence ID" value="XM_020263014.1"/>
</dbReference>
<evidence type="ECO:0000259" key="3">
    <source>
        <dbReference type="Pfam" id="PF24808"/>
    </source>
</evidence>
<dbReference type="Proteomes" id="UP000214365">
    <property type="component" value="Unassembled WGS sequence"/>
</dbReference>
<reference evidence="4 5" key="1">
    <citation type="submission" date="2015-06" db="EMBL/GenBank/DDBJ databases">
        <title>Talaromyces atroroseus IBT 11181 draft genome.</title>
        <authorList>
            <person name="Rasmussen K.B."/>
            <person name="Rasmussen S."/>
            <person name="Petersen B."/>
            <person name="Sicheritz-Ponten T."/>
            <person name="Mortensen U.H."/>
            <person name="Thrane U."/>
        </authorList>
    </citation>
    <scope>NUCLEOTIDE SEQUENCE [LARGE SCALE GENOMIC DNA]</scope>
    <source>
        <strain evidence="4 5">IBT 11181</strain>
    </source>
</reference>
<sequence>MFVPGLVVLGWAVSWAASQSIDPSTIPLPTRDQWCNQQKTSCPLICLQLPNGTSATESNSCDPATLDYSCVCSDGQSPNSTEYSQTIPYYICTAYNSQCQTNCNGNSNCQAACVQDHPCGAQEPKLYNITSTAGATATKTGTATSSGGGNVVYTGFGTGSATTETSSSEGSAAIVRPLLSEFGQIYGLFMVIAGFVGGFAVLL</sequence>
<keyword evidence="2" id="KW-0732">Signal</keyword>
<feature type="transmembrane region" description="Helical" evidence="1">
    <location>
        <begin position="185"/>
        <end position="202"/>
    </location>
</feature>
<evidence type="ECO:0000256" key="1">
    <source>
        <dbReference type="SAM" id="Phobius"/>
    </source>
</evidence>
<evidence type="ECO:0000313" key="4">
    <source>
        <dbReference type="EMBL" id="OKL56995.1"/>
    </source>
</evidence>
<dbReference type="STRING" id="1441469.A0A225ARB7"/>
<keyword evidence="1" id="KW-0472">Membrane</keyword>
<dbReference type="PANTHER" id="PTHR38118:SF2">
    <property type="entry name" value="CDP-ALCOHOL PHOSPHATIDYLTRANSFERASE PROTEIN"/>
    <property type="match status" value="1"/>
</dbReference>
<evidence type="ECO:0000256" key="2">
    <source>
        <dbReference type="SAM" id="SignalP"/>
    </source>
</evidence>
<keyword evidence="1" id="KW-1133">Transmembrane helix</keyword>
<dbReference type="AlphaFoldDB" id="A0A225ARB7"/>
<dbReference type="GeneID" id="31007471"/>
<dbReference type="PANTHER" id="PTHR38118">
    <property type="entry name" value="ANCHORED CELL WALL PROTEIN 11-RELATED"/>
    <property type="match status" value="1"/>
</dbReference>
<proteinExistence type="predicted"/>
<protein>
    <recommendedName>
        <fullName evidence="3">DUF7707 domain-containing protein</fullName>
    </recommendedName>
</protein>
<gene>
    <name evidence="4" type="ORF">UA08_07715</name>
</gene>
<evidence type="ECO:0000313" key="5">
    <source>
        <dbReference type="Proteomes" id="UP000214365"/>
    </source>
</evidence>
<accession>A0A225ARB7</accession>
<dbReference type="Pfam" id="PF24808">
    <property type="entry name" value="DUF7707"/>
    <property type="match status" value="1"/>
</dbReference>
<keyword evidence="5" id="KW-1185">Reference proteome</keyword>
<dbReference type="InterPro" id="IPR056124">
    <property type="entry name" value="DUF7707"/>
</dbReference>
<dbReference type="OrthoDB" id="2439692at2759"/>
<keyword evidence="1" id="KW-0812">Transmembrane</keyword>
<feature type="signal peptide" evidence="2">
    <location>
        <begin position="1"/>
        <end position="18"/>
    </location>
</feature>
<dbReference type="EMBL" id="LFMY01000013">
    <property type="protein sequence ID" value="OKL56995.1"/>
    <property type="molecule type" value="Genomic_DNA"/>
</dbReference>
<feature type="chain" id="PRO_5012171979" description="DUF7707 domain-containing protein" evidence="2">
    <location>
        <begin position="19"/>
        <end position="203"/>
    </location>
</feature>
<comment type="caution">
    <text evidence="4">The sequence shown here is derived from an EMBL/GenBank/DDBJ whole genome shotgun (WGS) entry which is preliminary data.</text>
</comment>
<feature type="domain" description="DUF7707" evidence="3">
    <location>
        <begin position="20"/>
        <end position="124"/>
    </location>
</feature>
<name>A0A225ARB7_TALAT</name>
<organism evidence="4 5">
    <name type="scientific">Talaromyces atroroseus</name>
    <dbReference type="NCBI Taxonomy" id="1441469"/>
    <lineage>
        <taxon>Eukaryota</taxon>
        <taxon>Fungi</taxon>
        <taxon>Dikarya</taxon>
        <taxon>Ascomycota</taxon>
        <taxon>Pezizomycotina</taxon>
        <taxon>Eurotiomycetes</taxon>
        <taxon>Eurotiomycetidae</taxon>
        <taxon>Eurotiales</taxon>
        <taxon>Trichocomaceae</taxon>
        <taxon>Talaromyces</taxon>
        <taxon>Talaromyces sect. Trachyspermi</taxon>
    </lineage>
</organism>